<dbReference type="InterPro" id="IPR003782">
    <property type="entry name" value="SCO1/SenC"/>
</dbReference>
<protein>
    <submittedName>
        <fullName evidence="6">SCO family protein</fullName>
    </submittedName>
</protein>
<dbReference type="PANTHER" id="PTHR12151:SF25">
    <property type="entry name" value="LINALOOL DEHYDRATASE_ISOMERASE DOMAIN-CONTAINING PROTEIN"/>
    <property type="match status" value="1"/>
</dbReference>
<feature type="binding site" evidence="3">
    <location>
        <position position="74"/>
    </location>
    <ligand>
        <name>Cu cation</name>
        <dbReference type="ChEBI" id="CHEBI:23378"/>
    </ligand>
</feature>
<keyword evidence="3" id="KW-0479">Metal-binding</keyword>
<evidence type="ECO:0000259" key="5">
    <source>
        <dbReference type="PROSITE" id="PS51352"/>
    </source>
</evidence>
<dbReference type="AlphaFoldDB" id="A0AA41Z031"/>
<keyword evidence="4" id="KW-1015">Disulfide bond</keyword>
<sequence length="195" mass="20899">MTRRSVLTLAGIGAAVGLLLSVTALVLLLQPPSAVGGRAAIGGPFALIDQDGRPVTEASLEGEPSLLFFGYTHCPDVCPTTLNDMSQMLDALGRDKKAQGIFVTVDPERDTPAVLKDYLSNFDPRIKAFTGTPEAIAAMEKSYKVYAKKVSSTDGSYSMDHTAIVYLMDKEGRFVNAFNLEQSPKNAAAEFASYL</sequence>
<organism evidence="6 7">
    <name type="scientific">Lichenifustis flavocetrariae</name>
    <dbReference type="NCBI Taxonomy" id="2949735"/>
    <lineage>
        <taxon>Bacteria</taxon>
        <taxon>Pseudomonadati</taxon>
        <taxon>Pseudomonadota</taxon>
        <taxon>Alphaproteobacteria</taxon>
        <taxon>Hyphomicrobiales</taxon>
        <taxon>Lichenihabitantaceae</taxon>
        <taxon>Lichenifustis</taxon>
    </lineage>
</organism>
<dbReference type="EMBL" id="JAMOIM010000004">
    <property type="protein sequence ID" value="MCW6508005.1"/>
    <property type="molecule type" value="Genomic_DNA"/>
</dbReference>
<gene>
    <name evidence="6" type="ORF">M8523_08220</name>
</gene>
<comment type="caution">
    <text evidence="6">The sequence shown here is derived from an EMBL/GenBank/DDBJ whole genome shotgun (WGS) entry which is preliminary data.</text>
</comment>
<dbReference type="Pfam" id="PF02630">
    <property type="entry name" value="SCO1-SenC"/>
    <property type="match status" value="1"/>
</dbReference>
<dbReference type="CDD" id="cd02968">
    <property type="entry name" value="SCO"/>
    <property type="match status" value="1"/>
</dbReference>
<comment type="similarity">
    <text evidence="1">Belongs to the SCO1/2 family.</text>
</comment>
<feature type="domain" description="Thioredoxin" evidence="5">
    <location>
        <begin position="36"/>
        <end position="195"/>
    </location>
</feature>
<dbReference type="InterPro" id="IPR013766">
    <property type="entry name" value="Thioredoxin_domain"/>
</dbReference>
<dbReference type="PANTHER" id="PTHR12151">
    <property type="entry name" value="ELECTRON TRANSPORT PROTIN SCO1/SENC FAMILY MEMBER"/>
    <property type="match status" value="1"/>
</dbReference>
<evidence type="ECO:0000256" key="3">
    <source>
        <dbReference type="PIRSR" id="PIRSR603782-1"/>
    </source>
</evidence>
<evidence type="ECO:0000256" key="2">
    <source>
        <dbReference type="ARBA" id="ARBA00023008"/>
    </source>
</evidence>
<dbReference type="Gene3D" id="3.40.30.10">
    <property type="entry name" value="Glutaredoxin"/>
    <property type="match status" value="1"/>
</dbReference>
<reference evidence="6" key="1">
    <citation type="submission" date="2022-05" db="EMBL/GenBank/DDBJ databases">
        <authorList>
            <person name="Pankratov T."/>
        </authorList>
    </citation>
    <scope>NUCLEOTIDE SEQUENCE</scope>
    <source>
        <strain evidence="6">BP6-180914</strain>
    </source>
</reference>
<dbReference type="InterPro" id="IPR036249">
    <property type="entry name" value="Thioredoxin-like_sf"/>
</dbReference>
<proteinExistence type="inferred from homology"/>
<accession>A0AA41Z031</accession>
<dbReference type="Proteomes" id="UP001165667">
    <property type="component" value="Unassembled WGS sequence"/>
</dbReference>
<feature type="binding site" evidence="3">
    <location>
        <position position="161"/>
    </location>
    <ligand>
        <name>Cu cation</name>
        <dbReference type="ChEBI" id="CHEBI:23378"/>
    </ligand>
</feature>
<keyword evidence="2 3" id="KW-0186">Copper</keyword>
<name>A0AA41Z031_9HYPH</name>
<dbReference type="FunFam" id="3.40.30.10:FF:000013">
    <property type="entry name" value="Blast:Protein SCO1 homolog, mitochondrial"/>
    <property type="match status" value="1"/>
</dbReference>
<keyword evidence="7" id="KW-1185">Reference proteome</keyword>
<dbReference type="RefSeq" id="WP_282584361.1">
    <property type="nucleotide sequence ID" value="NZ_JAMOIM010000004.1"/>
</dbReference>
<evidence type="ECO:0000256" key="4">
    <source>
        <dbReference type="PIRSR" id="PIRSR603782-2"/>
    </source>
</evidence>
<dbReference type="PROSITE" id="PS51352">
    <property type="entry name" value="THIOREDOXIN_2"/>
    <property type="match status" value="1"/>
</dbReference>
<evidence type="ECO:0000313" key="6">
    <source>
        <dbReference type="EMBL" id="MCW6508005.1"/>
    </source>
</evidence>
<feature type="disulfide bond" description="Redox-active" evidence="4">
    <location>
        <begin position="74"/>
        <end position="78"/>
    </location>
</feature>
<dbReference type="GO" id="GO:0046872">
    <property type="term" value="F:metal ion binding"/>
    <property type="evidence" value="ECO:0007669"/>
    <property type="project" value="UniProtKB-KW"/>
</dbReference>
<evidence type="ECO:0000313" key="7">
    <source>
        <dbReference type="Proteomes" id="UP001165667"/>
    </source>
</evidence>
<dbReference type="SUPFAM" id="SSF52833">
    <property type="entry name" value="Thioredoxin-like"/>
    <property type="match status" value="1"/>
</dbReference>
<evidence type="ECO:0000256" key="1">
    <source>
        <dbReference type="ARBA" id="ARBA00010996"/>
    </source>
</evidence>
<feature type="binding site" evidence="3">
    <location>
        <position position="78"/>
    </location>
    <ligand>
        <name>Cu cation</name>
        <dbReference type="ChEBI" id="CHEBI:23378"/>
    </ligand>
</feature>